<dbReference type="InterPro" id="IPR017871">
    <property type="entry name" value="ABC_transporter-like_CS"/>
</dbReference>
<proteinExistence type="predicted"/>
<dbReference type="eggNOG" id="COG1132">
    <property type="taxonomic scope" value="Bacteria"/>
</dbReference>
<keyword evidence="9" id="KW-1185">Reference proteome</keyword>
<dbReference type="InterPro" id="IPR036640">
    <property type="entry name" value="ABC1_TM_sf"/>
</dbReference>
<evidence type="ECO:0000256" key="3">
    <source>
        <dbReference type="ARBA" id="ARBA00022989"/>
    </source>
</evidence>
<keyword evidence="4 5" id="KW-0472">Membrane</keyword>
<organism evidence="8 9">
    <name type="scientific">Thermomonospora curvata (strain ATCC 19995 / DSM 43183 / JCM 3096 / KCTC 9072 / NBRC 15933 / NCIMB 10081 / Henssen B9)</name>
    <dbReference type="NCBI Taxonomy" id="471852"/>
    <lineage>
        <taxon>Bacteria</taxon>
        <taxon>Bacillati</taxon>
        <taxon>Actinomycetota</taxon>
        <taxon>Actinomycetes</taxon>
        <taxon>Streptosporangiales</taxon>
        <taxon>Thermomonosporaceae</taxon>
        <taxon>Thermomonospora</taxon>
    </lineage>
</organism>
<evidence type="ECO:0000256" key="5">
    <source>
        <dbReference type="SAM" id="Phobius"/>
    </source>
</evidence>
<gene>
    <name evidence="8" type="ordered locus">Tcur_1127</name>
</gene>
<dbReference type="STRING" id="471852.Tcur_1127"/>
<dbReference type="InterPro" id="IPR011527">
    <property type="entry name" value="ABC1_TM_dom"/>
</dbReference>
<dbReference type="PROSITE" id="PS50893">
    <property type="entry name" value="ABC_TRANSPORTER_2"/>
    <property type="match status" value="1"/>
</dbReference>
<evidence type="ECO:0000259" key="7">
    <source>
        <dbReference type="PROSITE" id="PS50929"/>
    </source>
</evidence>
<dbReference type="PANTHER" id="PTHR43394:SF1">
    <property type="entry name" value="ATP-BINDING CASSETTE SUB-FAMILY B MEMBER 10, MITOCHONDRIAL"/>
    <property type="match status" value="1"/>
</dbReference>
<dbReference type="InterPro" id="IPR027417">
    <property type="entry name" value="P-loop_NTPase"/>
</dbReference>
<feature type="domain" description="ABC transporter" evidence="6">
    <location>
        <begin position="318"/>
        <end position="559"/>
    </location>
</feature>
<dbReference type="Pfam" id="PF00005">
    <property type="entry name" value="ABC_tran"/>
    <property type="match status" value="1"/>
</dbReference>
<dbReference type="HOGENOM" id="CLU_000604_84_3_11"/>
<feature type="transmembrane region" description="Helical" evidence="5">
    <location>
        <begin position="37"/>
        <end position="58"/>
    </location>
</feature>
<evidence type="ECO:0000256" key="2">
    <source>
        <dbReference type="ARBA" id="ARBA00022692"/>
    </source>
</evidence>
<evidence type="ECO:0000313" key="9">
    <source>
        <dbReference type="Proteomes" id="UP000001918"/>
    </source>
</evidence>
<dbReference type="CDD" id="cd07346">
    <property type="entry name" value="ABC_6TM_exporters"/>
    <property type="match status" value="1"/>
</dbReference>
<evidence type="ECO:0000259" key="6">
    <source>
        <dbReference type="PROSITE" id="PS50893"/>
    </source>
</evidence>
<dbReference type="EMBL" id="CP001738">
    <property type="protein sequence ID" value="ACY96712.1"/>
    <property type="molecule type" value="Genomic_DNA"/>
</dbReference>
<dbReference type="PROSITE" id="PS00211">
    <property type="entry name" value="ABC_TRANSPORTER_1"/>
    <property type="match status" value="1"/>
</dbReference>
<evidence type="ECO:0000256" key="1">
    <source>
        <dbReference type="ARBA" id="ARBA00004651"/>
    </source>
</evidence>
<keyword evidence="3 5" id="KW-1133">Transmembrane helix</keyword>
<feature type="transmembrane region" description="Helical" evidence="5">
    <location>
        <begin position="254"/>
        <end position="276"/>
    </location>
</feature>
<accession>D1A8L7</accession>
<dbReference type="PROSITE" id="PS50929">
    <property type="entry name" value="ABC_TM1F"/>
    <property type="match status" value="1"/>
</dbReference>
<feature type="domain" description="ABC transmembrane type-1" evidence="7">
    <location>
        <begin position="36"/>
        <end position="315"/>
    </location>
</feature>
<evidence type="ECO:0000313" key="8">
    <source>
        <dbReference type="EMBL" id="ACY96712.1"/>
    </source>
</evidence>
<dbReference type="InterPro" id="IPR003439">
    <property type="entry name" value="ABC_transporter-like_ATP-bd"/>
</dbReference>
<name>D1A8L7_THECD</name>
<comment type="subcellular location">
    <subcellularLocation>
        <location evidence="1">Cell membrane</location>
        <topology evidence="1">Multi-pass membrane protein</topology>
    </subcellularLocation>
</comment>
<evidence type="ECO:0000256" key="4">
    <source>
        <dbReference type="ARBA" id="ARBA00023136"/>
    </source>
</evidence>
<dbReference type="Proteomes" id="UP000001918">
    <property type="component" value="Chromosome"/>
</dbReference>
<dbReference type="GO" id="GO:0005886">
    <property type="term" value="C:plasma membrane"/>
    <property type="evidence" value="ECO:0007669"/>
    <property type="project" value="UniProtKB-SubCell"/>
</dbReference>
<feature type="transmembrane region" description="Helical" evidence="5">
    <location>
        <begin position="70"/>
        <end position="89"/>
    </location>
</feature>
<dbReference type="Gene3D" id="3.40.50.300">
    <property type="entry name" value="P-loop containing nucleotide triphosphate hydrolases"/>
    <property type="match status" value="1"/>
</dbReference>
<dbReference type="GO" id="GO:0015421">
    <property type="term" value="F:ABC-type oligopeptide transporter activity"/>
    <property type="evidence" value="ECO:0007669"/>
    <property type="project" value="TreeGrafter"/>
</dbReference>
<dbReference type="InterPro" id="IPR039421">
    <property type="entry name" value="Type_1_exporter"/>
</dbReference>
<dbReference type="GO" id="GO:0016887">
    <property type="term" value="F:ATP hydrolysis activity"/>
    <property type="evidence" value="ECO:0007669"/>
    <property type="project" value="InterPro"/>
</dbReference>
<dbReference type="KEGG" id="tcu:Tcur_1127"/>
<dbReference type="PANTHER" id="PTHR43394">
    <property type="entry name" value="ATP-DEPENDENT PERMEASE MDL1, MITOCHONDRIAL"/>
    <property type="match status" value="1"/>
</dbReference>
<dbReference type="SUPFAM" id="SSF90123">
    <property type="entry name" value="ABC transporter transmembrane region"/>
    <property type="match status" value="1"/>
</dbReference>
<feature type="transmembrane region" description="Helical" evidence="5">
    <location>
        <begin position="148"/>
        <end position="167"/>
    </location>
</feature>
<protein>
    <submittedName>
        <fullName evidence="8">ABC transporter transmembrane region</fullName>
    </submittedName>
</protein>
<dbReference type="GO" id="GO:0005524">
    <property type="term" value="F:ATP binding"/>
    <property type="evidence" value="ECO:0007669"/>
    <property type="project" value="InterPro"/>
</dbReference>
<reference evidence="8 9" key="1">
    <citation type="journal article" date="2011" name="Stand. Genomic Sci.">
        <title>Complete genome sequence of Thermomonospora curvata type strain (B9).</title>
        <authorList>
            <person name="Chertkov O."/>
            <person name="Sikorski J."/>
            <person name="Nolan M."/>
            <person name="Lapidus A."/>
            <person name="Lucas S."/>
            <person name="Del Rio T.G."/>
            <person name="Tice H."/>
            <person name="Cheng J.F."/>
            <person name="Goodwin L."/>
            <person name="Pitluck S."/>
            <person name="Liolios K."/>
            <person name="Ivanova N."/>
            <person name="Mavromatis K."/>
            <person name="Mikhailova N."/>
            <person name="Ovchinnikova G."/>
            <person name="Pati A."/>
            <person name="Chen A."/>
            <person name="Palaniappan K."/>
            <person name="Djao O.D."/>
            <person name="Land M."/>
            <person name="Hauser L."/>
            <person name="Chang Y.J."/>
            <person name="Jeffries C.D."/>
            <person name="Brettin T."/>
            <person name="Han C."/>
            <person name="Detter J.C."/>
            <person name="Rohde M."/>
            <person name="Goker M."/>
            <person name="Woyke T."/>
            <person name="Bristow J."/>
            <person name="Eisen J.A."/>
            <person name="Markowitz V."/>
            <person name="Hugenholtz P."/>
            <person name="Klenk H.P."/>
            <person name="Kyrpides N.C."/>
        </authorList>
    </citation>
    <scope>NUCLEOTIDE SEQUENCE [LARGE SCALE GENOMIC DNA]</scope>
    <source>
        <strain evidence="9">ATCC 19995 / DSM 43183 / JCM 3096 / KCTC 9072 / NBRC 15933 / NCIMB 10081 / Henssen B9</strain>
    </source>
</reference>
<keyword evidence="2 5" id="KW-0812">Transmembrane</keyword>
<sequence length="580" mass="60435">MRTALPAPDPGIPDHRSPGRYLWWLARLQAGPLLRGIGWGVTWMACMALAPAAMGRAIDEGVRGKDAGALLLWSGVLLGLGALQAVSTARRHRLATLVRLAAAYRTVQAVTRQATRLGATLSRRSGAGEVVSVGIYDISHIGDVMDGVIRGTGAVAAIVAVLVLLAAASPPSALVTLAGIPVVLAAGALLLRPHHRHSERLRELVGDLNTRATDIVAGLRVLRGIGGEELFAERYRAQSQRVRRAGTRLARSEALLAGAEALLPGLLVAAVVWLGARTAPAGSITPGELVTCYGYVIFLTLPMATLGEVADKITRGRVAAARVARFLALEPELPGCGTVTPPPPLPGTPADPGSGFVARAGRLTALAAADPADARAIADRLGRYTDSEATYNGVPLREVAGLRERIIVAVNEDVLLSGRLADVLACGRPGASVREAVHAAAAEDIVMAVGLDARVGEAGREFSGGQRQRLLLARALAADPEVLVLVEPTSAVDAHTEARIAERLRRARAGRTTVVCTTSPLILDRADHVVFVADGRVVAEGPHRVLLAAEPRYAAAVARGSALEASDGPARIGEQEGEGR</sequence>
<dbReference type="Gene3D" id="1.20.1560.10">
    <property type="entry name" value="ABC transporter type 1, transmembrane domain"/>
    <property type="match status" value="1"/>
</dbReference>
<dbReference type="AlphaFoldDB" id="D1A8L7"/>
<feature type="transmembrane region" description="Helical" evidence="5">
    <location>
        <begin position="173"/>
        <end position="191"/>
    </location>
</feature>
<dbReference type="SUPFAM" id="SSF52540">
    <property type="entry name" value="P-loop containing nucleoside triphosphate hydrolases"/>
    <property type="match status" value="1"/>
</dbReference>
<dbReference type="Pfam" id="PF00664">
    <property type="entry name" value="ABC_membrane"/>
    <property type="match status" value="1"/>
</dbReference>
<dbReference type="RefSeq" id="WP_012851496.1">
    <property type="nucleotide sequence ID" value="NC_013510.1"/>
</dbReference>